<protein>
    <submittedName>
        <fullName evidence="4">Unannotated protein</fullName>
    </submittedName>
</protein>
<dbReference type="PANTHER" id="PTHR43156">
    <property type="entry name" value="STAGE II SPORULATION PROTEIN E-RELATED"/>
    <property type="match status" value="1"/>
</dbReference>
<dbReference type="InterPro" id="IPR052016">
    <property type="entry name" value="Bact_Sigma-Reg"/>
</dbReference>
<dbReference type="PANTHER" id="PTHR43156:SF2">
    <property type="entry name" value="STAGE II SPORULATION PROTEIN E"/>
    <property type="match status" value="1"/>
</dbReference>
<name>A0A6J7HA22_9ZZZZ</name>
<gene>
    <name evidence="4" type="ORF">UFOPK3674_00065</name>
</gene>
<evidence type="ECO:0000313" key="4">
    <source>
        <dbReference type="EMBL" id="CAB4913405.1"/>
    </source>
</evidence>
<keyword evidence="1" id="KW-0378">Hydrolase</keyword>
<feature type="transmembrane region" description="Helical" evidence="2">
    <location>
        <begin position="12"/>
        <end position="32"/>
    </location>
</feature>
<feature type="transmembrane region" description="Helical" evidence="2">
    <location>
        <begin position="38"/>
        <end position="55"/>
    </location>
</feature>
<keyword evidence="2" id="KW-0812">Transmembrane</keyword>
<feature type="transmembrane region" description="Helical" evidence="2">
    <location>
        <begin position="62"/>
        <end position="82"/>
    </location>
</feature>
<accession>A0A6J7HA22</accession>
<reference evidence="4" key="1">
    <citation type="submission" date="2020-05" db="EMBL/GenBank/DDBJ databases">
        <authorList>
            <person name="Chiriac C."/>
            <person name="Salcher M."/>
            <person name="Ghai R."/>
            <person name="Kavagutti S V."/>
        </authorList>
    </citation>
    <scope>NUCLEOTIDE SEQUENCE</scope>
</reference>
<dbReference type="EMBL" id="CAFBMX010000001">
    <property type="protein sequence ID" value="CAB4913405.1"/>
    <property type="molecule type" value="Genomic_DNA"/>
</dbReference>
<evidence type="ECO:0000256" key="2">
    <source>
        <dbReference type="SAM" id="Phobius"/>
    </source>
</evidence>
<sequence length="361" mass="37678">MSVRTRLRGVFAVKVAAVAMTTVAVLAARFALTGATGIGVGFLLVVPVGLATWWFGRRVGFILAAAAIALWLGAWAAGAGLVAGGWEAAMAMRAAALVVTVFVVGSLRESLSRLVYAQAELGALHDALSPARIPRLPGLEIAVTFRPAEHEVAGDFYLVQAAQGRNVIILGDVVGHGIRAAREATFARALLGSMASGTGDPGAILGLANGVLCEAWETEDFLTAVCLVHDPAAGTLFWACAGHPAPVSLVDGRELNGDHGGPPLGISPGATYKTRETTLRPGDGVVVYTDGLIEAKRDGMMLGVPRVLELVRLRRSQTPGEIVGALEEIALDFTRGHLSDDMCIIALRMGEVGTYMPPENN</sequence>
<keyword evidence="2" id="KW-1133">Transmembrane helix</keyword>
<proteinExistence type="predicted"/>
<dbReference type="Pfam" id="PF07228">
    <property type="entry name" value="SpoIIE"/>
    <property type="match status" value="1"/>
</dbReference>
<dbReference type="InterPro" id="IPR036457">
    <property type="entry name" value="PPM-type-like_dom_sf"/>
</dbReference>
<organism evidence="4">
    <name type="scientific">freshwater metagenome</name>
    <dbReference type="NCBI Taxonomy" id="449393"/>
    <lineage>
        <taxon>unclassified sequences</taxon>
        <taxon>metagenomes</taxon>
        <taxon>ecological metagenomes</taxon>
    </lineage>
</organism>
<dbReference type="GO" id="GO:0016791">
    <property type="term" value="F:phosphatase activity"/>
    <property type="evidence" value="ECO:0007669"/>
    <property type="project" value="TreeGrafter"/>
</dbReference>
<evidence type="ECO:0000259" key="3">
    <source>
        <dbReference type="SMART" id="SM00331"/>
    </source>
</evidence>
<dbReference type="SMART" id="SM00331">
    <property type="entry name" value="PP2C_SIG"/>
    <property type="match status" value="1"/>
</dbReference>
<dbReference type="Gene3D" id="3.60.40.10">
    <property type="entry name" value="PPM-type phosphatase domain"/>
    <property type="match status" value="1"/>
</dbReference>
<evidence type="ECO:0000256" key="1">
    <source>
        <dbReference type="ARBA" id="ARBA00022801"/>
    </source>
</evidence>
<dbReference type="AlphaFoldDB" id="A0A6J7HA22"/>
<dbReference type="InterPro" id="IPR001932">
    <property type="entry name" value="PPM-type_phosphatase-like_dom"/>
</dbReference>
<feature type="domain" description="PPM-type phosphatase" evidence="3">
    <location>
        <begin position="136"/>
        <end position="349"/>
    </location>
</feature>
<keyword evidence="2" id="KW-0472">Membrane</keyword>
<dbReference type="SUPFAM" id="SSF81606">
    <property type="entry name" value="PP2C-like"/>
    <property type="match status" value="1"/>
</dbReference>